<feature type="binding site" evidence="14">
    <location>
        <position position="55"/>
    </location>
    <ligand>
        <name>a divalent metal cation</name>
        <dbReference type="ChEBI" id="CHEBI:60240"/>
    </ligand>
</feature>
<evidence type="ECO:0000313" key="16">
    <source>
        <dbReference type="EMBL" id="QJB18576.1"/>
    </source>
</evidence>
<evidence type="ECO:0000256" key="2">
    <source>
        <dbReference type="ARBA" id="ARBA00022562"/>
    </source>
</evidence>
<evidence type="ECO:0000256" key="4">
    <source>
        <dbReference type="ARBA" id="ARBA00022695"/>
    </source>
</evidence>
<dbReference type="SUPFAM" id="SSF55464">
    <property type="entry name" value="Origin of replication-binding domain, RBD-like"/>
    <property type="match status" value="1"/>
</dbReference>
<evidence type="ECO:0000256" key="14">
    <source>
        <dbReference type="PIRSR" id="PIRSR601191-2"/>
    </source>
</evidence>
<evidence type="ECO:0000256" key="6">
    <source>
        <dbReference type="ARBA" id="ARBA00022722"/>
    </source>
</evidence>
<feature type="binding site" evidence="14">
    <location>
        <position position="57"/>
    </location>
    <ligand>
        <name>a divalent metal cation</name>
        <dbReference type="ChEBI" id="CHEBI:60240"/>
    </ligand>
</feature>
<dbReference type="GO" id="GO:0016779">
    <property type="term" value="F:nucleotidyltransferase activity"/>
    <property type="evidence" value="ECO:0007669"/>
    <property type="project" value="UniProtKB-KW"/>
</dbReference>
<dbReference type="GO" id="GO:0046872">
    <property type="term" value="F:metal ion binding"/>
    <property type="evidence" value="ECO:0007669"/>
    <property type="project" value="UniProtKB-KW"/>
</dbReference>
<dbReference type="GO" id="GO:0004519">
    <property type="term" value="F:endonuclease activity"/>
    <property type="evidence" value="ECO:0007669"/>
    <property type="project" value="UniProtKB-KW"/>
</dbReference>
<evidence type="ECO:0000256" key="9">
    <source>
        <dbReference type="ARBA" id="ARBA00022759"/>
    </source>
</evidence>
<dbReference type="GO" id="GO:0016787">
    <property type="term" value="F:hydrolase activity"/>
    <property type="evidence" value="ECO:0007669"/>
    <property type="project" value="UniProtKB-KW"/>
</dbReference>
<keyword evidence="12" id="KW-0238">DNA-binding</keyword>
<dbReference type="GO" id="GO:0006260">
    <property type="term" value="P:DNA replication"/>
    <property type="evidence" value="ECO:0007669"/>
    <property type="project" value="UniProtKB-KW"/>
</dbReference>
<dbReference type="Gene3D" id="3.40.1310.20">
    <property type="match status" value="1"/>
</dbReference>
<dbReference type="InterPro" id="IPR049912">
    <property type="entry name" value="CRESS_DNA_REP"/>
</dbReference>
<feature type="domain" description="CRESS-DNA virus Rep endonuclease" evidence="15">
    <location>
        <begin position="5"/>
        <end position="115"/>
    </location>
</feature>
<evidence type="ECO:0000256" key="11">
    <source>
        <dbReference type="ARBA" id="ARBA00023124"/>
    </source>
</evidence>
<evidence type="ECO:0000259" key="15">
    <source>
        <dbReference type="PROSITE" id="PS52020"/>
    </source>
</evidence>
<keyword evidence="5" id="KW-0235">DNA replication</keyword>
<dbReference type="PRINTS" id="PR00228">
    <property type="entry name" value="GEMCOATCLVL1"/>
</dbReference>
<reference evidence="16" key="1">
    <citation type="submission" date="2020-04" db="EMBL/GenBank/DDBJ databases">
        <title>Genomes of microviruses in a sewage oxidation pond.</title>
        <authorList>
            <person name="Schreck J."/>
            <person name="Kraberger S."/>
            <person name="Scotch M."/>
            <person name="Halden R.U."/>
            <person name="Varsani A."/>
        </authorList>
    </citation>
    <scope>NUCLEOTIDE SEQUENCE</scope>
    <source>
        <strain evidence="16">6538_302</strain>
    </source>
</reference>
<proteinExistence type="predicted"/>
<accession>A0A858NFW5</accession>
<name>A0A858NFW5_9VIRU</name>
<keyword evidence="7 14" id="KW-0479">Metal-binding</keyword>
<feature type="binding site" evidence="14">
    <location>
        <position position="47"/>
    </location>
    <ligand>
        <name>a divalent metal cation</name>
        <dbReference type="ChEBI" id="CHEBI:60240"/>
    </ligand>
</feature>
<evidence type="ECO:0000256" key="13">
    <source>
        <dbReference type="PIRSR" id="PIRSR601191-1"/>
    </source>
</evidence>
<dbReference type="PROSITE" id="PS52020">
    <property type="entry name" value="CRESS_DNA_REP"/>
    <property type="match status" value="1"/>
</dbReference>
<keyword evidence="3" id="KW-0808">Transferase</keyword>
<dbReference type="InterPro" id="IPR001191">
    <property type="entry name" value="Gemini_AL1_REP"/>
</dbReference>
<evidence type="ECO:0000256" key="1">
    <source>
        <dbReference type="ARBA" id="ARBA00004147"/>
    </source>
</evidence>
<comment type="cofactor">
    <cofactor evidence="14">
        <name>Mg(2+)</name>
        <dbReference type="ChEBI" id="CHEBI:18420"/>
    </cofactor>
    <cofactor evidence="14">
        <name>Mn(2+)</name>
        <dbReference type="ChEBI" id="CHEBI:29035"/>
    </cofactor>
    <text evidence="14">Divalent metal cations, possibly Mg(2+) or Mn(2+).</text>
</comment>
<evidence type="ECO:0000256" key="8">
    <source>
        <dbReference type="ARBA" id="ARBA00022741"/>
    </source>
</evidence>
<keyword evidence="6" id="KW-0540">Nuclease</keyword>
<dbReference type="PRINTS" id="PR00227">
    <property type="entry name" value="GEMCOATAL1"/>
</dbReference>
<organism evidence="16">
    <name type="scientific">Genomoviridae sp</name>
    <dbReference type="NCBI Taxonomy" id="2202565"/>
    <lineage>
        <taxon>Viruses</taxon>
        <taxon>Monodnaviria</taxon>
        <taxon>Shotokuvirae</taxon>
        <taxon>Cressdnaviricota</taxon>
        <taxon>Repensiviricetes</taxon>
        <taxon>Geplafuvirales</taxon>
        <taxon>Genomoviridae</taxon>
    </lineage>
</organism>
<sequence>MAQFHIYARYWFLTYAQCEVDPEVVRDFIFHDVSPAKPPKFVLVSRELHESGDLHLHAFIDWGGPKRTRNARYLDLATGHHPRIESPRNRGAALNYVKKDGDYCWAGEEPDFGQTPSQADERDTLFDEFISESHNANEFLSTVRAGAPYTYATSYPSLKRMATDHWDHAVEDDPVEERPFNVPDEVQKWLDEEFSQEVSLLLIGDYSCGKTSWARSLGNHIFFRNMYDLDEWRPDADYVVFDDIPLKHVHAAKMWLSAQGVFTDTDKYRKKRRISWGPKKCCIVLCNRGRASDWRFSEEWQNDSEWFLDACTVVELHRGQKMY</sequence>
<evidence type="ECO:0000256" key="10">
    <source>
        <dbReference type="ARBA" id="ARBA00022801"/>
    </source>
</evidence>
<dbReference type="InterPro" id="IPR001301">
    <property type="entry name" value="Gemini_AL1_CLV"/>
</dbReference>
<dbReference type="GO" id="GO:0005198">
    <property type="term" value="F:structural molecule activity"/>
    <property type="evidence" value="ECO:0007669"/>
    <property type="project" value="InterPro"/>
</dbReference>
<feature type="active site" description="For DNA cleavage activity" evidence="13">
    <location>
        <position position="96"/>
    </location>
</feature>
<evidence type="ECO:0000256" key="12">
    <source>
        <dbReference type="ARBA" id="ARBA00023125"/>
    </source>
</evidence>
<dbReference type="GO" id="GO:0000166">
    <property type="term" value="F:nucleotide binding"/>
    <property type="evidence" value="ECO:0007669"/>
    <property type="project" value="UniProtKB-KW"/>
</dbReference>
<keyword evidence="11" id="KW-0190">Covalent protein-DNA linkage</keyword>
<keyword evidence="9" id="KW-0255">Endonuclease</keyword>
<keyword evidence="8" id="KW-0547">Nucleotide-binding</keyword>
<comment type="subcellular location">
    <subcellularLocation>
        <location evidence="1">Host nucleus</location>
    </subcellularLocation>
</comment>
<keyword evidence="4" id="KW-0548">Nucleotidyltransferase</keyword>
<dbReference type="GO" id="GO:0042025">
    <property type="term" value="C:host cell nucleus"/>
    <property type="evidence" value="ECO:0007669"/>
    <property type="project" value="UniProtKB-SubCell"/>
</dbReference>
<dbReference type="GO" id="GO:0003677">
    <property type="term" value="F:DNA binding"/>
    <property type="evidence" value="ECO:0007669"/>
    <property type="project" value="UniProtKB-KW"/>
</dbReference>
<keyword evidence="2" id="KW-1048">Host nucleus</keyword>
<keyword evidence="10" id="KW-0378">Hydrolase</keyword>
<evidence type="ECO:0000256" key="3">
    <source>
        <dbReference type="ARBA" id="ARBA00022679"/>
    </source>
</evidence>
<protein>
    <submittedName>
        <fullName evidence="16">Replication-associated protein</fullName>
    </submittedName>
</protein>
<evidence type="ECO:0000256" key="5">
    <source>
        <dbReference type="ARBA" id="ARBA00022705"/>
    </source>
</evidence>
<dbReference type="Pfam" id="PF00799">
    <property type="entry name" value="Gemini_AL1"/>
    <property type="match status" value="1"/>
</dbReference>
<dbReference type="EMBL" id="MT309829">
    <property type="protein sequence ID" value="QJB18576.1"/>
    <property type="molecule type" value="Genomic_DNA"/>
</dbReference>
<evidence type="ECO:0000256" key="7">
    <source>
        <dbReference type="ARBA" id="ARBA00022723"/>
    </source>
</evidence>
<feature type="binding site" evidence="14">
    <location>
        <position position="100"/>
    </location>
    <ligand>
        <name>a divalent metal cation</name>
        <dbReference type="ChEBI" id="CHEBI:60240"/>
    </ligand>
</feature>